<gene>
    <name evidence="1" type="ORF">D4A92_22905</name>
</gene>
<dbReference type="EMBL" id="CP032406">
    <property type="protein sequence ID" value="QRF54368.1"/>
    <property type="molecule type" value="Genomic_DNA"/>
</dbReference>
<geneLocation type="plasmid" evidence="1 2">
    <name>p1</name>
</geneLocation>
<proteinExistence type="predicted"/>
<reference evidence="1 2" key="1">
    <citation type="submission" date="2018-09" db="EMBL/GenBank/DDBJ databases">
        <title>Rhizobium sp. MAE2-X.</title>
        <authorList>
            <person name="Lee Y."/>
            <person name="Jeon C.O."/>
        </authorList>
    </citation>
    <scope>NUCLEOTIDE SEQUENCE [LARGE SCALE GENOMIC DNA]</scope>
    <source>
        <strain evidence="1 2">MAE2-X</strain>
        <plasmid evidence="1 2">p1</plasmid>
    </source>
</reference>
<keyword evidence="2" id="KW-1185">Reference proteome</keyword>
<sequence length="82" mass="9383">MLGLEISNLVEIFSKGKRRLSFDVIVYGHLIATISAKCEGHRLLWHEATIEGFDDFTPKDRYLIENKVHGQGSPKARKYSLH</sequence>
<name>A0ABX7F2N6_9HYPH</name>
<evidence type="ECO:0000313" key="1">
    <source>
        <dbReference type="EMBL" id="QRF54368.1"/>
    </source>
</evidence>
<accession>A0ABX7F2N6</accession>
<dbReference type="Proteomes" id="UP000596351">
    <property type="component" value="Plasmid p1"/>
</dbReference>
<keyword evidence="1" id="KW-0614">Plasmid</keyword>
<evidence type="ECO:0000313" key="2">
    <source>
        <dbReference type="Proteomes" id="UP000596351"/>
    </source>
</evidence>
<protein>
    <submittedName>
        <fullName evidence="1">Uncharacterized protein</fullName>
    </submittedName>
</protein>
<organism evidence="1 2">
    <name type="scientific">Rhizobium rosettiformans</name>
    <dbReference type="NCBI Taxonomy" id="1368430"/>
    <lineage>
        <taxon>Bacteria</taxon>
        <taxon>Pseudomonadati</taxon>
        <taxon>Pseudomonadota</taxon>
        <taxon>Alphaproteobacteria</taxon>
        <taxon>Hyphomicrobiales</taxon>
        <taxon>Rhizobiaceae</taxon>
        <taxon>Rhizobium/Agrobacterium group</taxon>
        <taxon>Rhizobium</taxon>
    </lineage>
</organism>